<dbReference type="RefSeq" id="WP_057837046.1">
    <property type="nucleotide sequence ID" value="NZ_LLXZ01000120.1"/>
</dbReference>
<feature type="region of interest" description="Disordered" evidence="5">
    <location>
        <begin position="650"/>
        <end position="679"/>
    </location>
</feature>
<dbReference type="PROSITE" id="PS00198">
    <property type="entry name" value="4FE4S_FER_1"/>
    <property type="match status" value="3"/>
</dbReference>
<feature type="compositionally biased region" description="Basic and acidic residues" evidence="5">
    <location>
        <begin position="664"/>
        <end position="679"/>
    </location>
</feature>
<keyword evidence="4" id="KW-0411">Iron-sulfur</keyword>
<feature type="domain" description="4Fe-4S ferredoxin-type" evidence="6">
    <location>
        <begin position="301"/>
        <end position="330"/>
    </location>
</feature>
<feature type="domain" description="4Fe-4S ferredoxin-type" evidence="6">
    <location>
        <begin position="543"/>
        <end position="572"/>
    </location>
</feature>
<evidence type="ECO:0000313" key="8">
    <source>
        <dbReference type="Proteomes" id="UP000050863"/>
    </source>
</evidence>
<dbReference type="AlphaFoldDB" id="A0A0R3LJP7"/>
<dbReference type="PANTHER" id="PTHR43687">
    <property type="entry name" value="ADENYLYLSULFATE REDUCTASE, BETA SUBUNIT"/>
    <property type="match status" value="1"/>
</dbReference>
<dbReference type="EMBL" id="LLXZ01000120">
    <property type="protein sequence ID" value="KRR06061.1"/>
    <property type="molecule type" value="Genomic_DNA"/>
</dbReference>
<evidence type="ECO:0000259" key="6">
    <source>
        <dbReference type="PROSITE" id="PS51379"/>
    </source>
</evidence>
<dbReference type="GO" id="GO:0046872">
    <property type="term" value="F:metal ion binding"/>
    <property type="evidence" value="ECO:0007669"/>
    <property type="project" value="UniProtKB-KW"/>
</dbReference>
<evidence type="ECO:0000256" key="2">
    <source>
        <dbReference type="ARBA" id="ARBA00022723"/>
    </source>
</evidence>
<dbReference type="InterPro" id="IPR017896">
    <property type="entry name" value="4Fe4S_Fe-S-bd"/>
</dbReference>
<dbReference type="SUPFAM" id="SSF54862">
    <property type="entry name" value="4Fe-4S ferredoxins"/>
    <property type="match status" value="1"/>
</dbReference>
<gene>
    <name evidence="7" type="ORF">CQ12_02730</name>
</gene>
<evidence type="ECO:0000256" key="5">
    <source>
        <dbReference type="SAM" id="MobiDB-lite"/>
    </source>
</evidence>
<keyword evidence="1" id="KW-0004">4Fe-4S</keyword>
<accession>A0A0R3LJP7</accession>
<dbReference type="STRING" id="280332.CQ12_02730"/>
<evidence type="ECO:0000313" key="7">
    <source>
        <dbReference type="EMBL" id="KRR06061.1"/>
    </source>
</evidence>
<dbReference type="PROSITE" id="PS51379">
    <property type="entry name" value="4FE4S_FER_2"/>
    <property type="match status" value="3"/>
</dbReference>
<keyword evidence="2" id="KW-0479">Metal-binding</keyword>
<evidence type="ECO:0000256" key="4">
    <source>
        <dbReference type="ARBA" id="ARBA00023014"/>
    </source>
</evidence>
<dbReference type="InterPro" id="IPR050572">
    <property type="entry name" value="Fe-S_Ferredoxin"/>
</dbReference>
<dbReference type="GO" id="GO:0051539">
    <property type="term" value="F:4 iron, 4 sulfur cluster binding"/>
    <property type="evidence" value="ECO:0007669"/>
    <property type="project" value="UniProtKB-KW"/>
</dbReference>
<dbReference type="InterPro" id="IPR017900">
    <property type="entry name" value="4Fe4S_Fe_S_CS"/>
</dbReference>
<dbReference type="PANTHER" id="PTHR43687:SF4">
    <property type="entry name" value="BLR5484 PROTEIN"/>
    <property type="match status" value="1"/>
</dbReference>
<proteinExistence type="predicted"/>
<keyword evidence="8" id="KW-1185">Reference proteome</keyword>
<dbReference type="Proteomes" id="UP000050863">
    <property type="component" value="Unassembled WGS sequence"/>
</dbReference>
<feature type="domain" description="4Fe-4S ferredoxin-type" evidence="6">
    <location>
        <begin position="512"/>
        <end position="541"/>
    </location>
</feature>
<dbReference type="OrthoDB" id="9800445at2"/>
<dbReference type="Pfam" id="PF12838">
    <property type="entry name" value="Fer4_7"/>
    <property type="match status" value="1"/>
</dbReference>
<comment type="caution">
    <text evidence="7">The sequence shown here is derived from an EMBL/GenBank/DDBJ whole genome shotgun (WGS) entry which is preliminary data.</text>
</comment>
<organism evidence="7 8">
    <name type="scientific">Bradyrhizobium jicamae</name>
    <dbReference type="NCBI Taxonomy" id="280332"/>
    <lineage>
        <taxon>Bacteria</taxon>
        <taxon>Pseudomonadati</taxon>
        <taxon>Pseudomonadota</taxon>
        <taxon>Alphaproteobacteria</taxon>
        <taxon>Hyphomicrobiales</taxon>
        <taxon>Nitrobacteraceae</taxon>
        <taxon>Bradyrhizobium</taxon>
    </lineage>
</organism>
<protein>
    <submittedName>
        <fullName evidence="7">4Fe-4S ferredoxin</fullName>
    </submittedName>
</protein>
<sequence>MNAAKSRLLICSCEKTMPLDAEAIGRGCTGKITQANQLCGLDLDRFKEALAAGTPITVACTQEAPLFREVAENSPQAELTFVNIRETGGWSKDAASAGPKAAALIAAAGEEMPPLQLVTLESSGVALIYGRDEIAIEAAQRLADRLDITVLLTKPGDVIPRRANEFPVLKGTIRNARGHLGQFELAIDDYALPSPSSRAKLVFGSSRDGASSTCDLILDLSGGTPLFPAHELRPGYLRADPRDKAAVERAIADAGALVGTFDKPRFVNFEPSLCAHSRSSITGCTRCLDLCPTGAIAPNGNAVAIDANVCAGCGSCASVCPTGAASYALPSADALMRRLRTLLQTYRKAGGSEAVVLFHDGEHGEDIIDALARFGEGLPANVLPLRVNEVTQIGPEIIASVFAYGGSAAALLTRGKPRHDITALRRAVETSDTIISALGFGTGLVRIVETDDPDQLRAALDAAPRGVATQKPASFMPRGAKRGVLETTFRELHLAAPAPVDVVPLAPGAPFGTVNLNVDGCTLCHACVTACPTGALSDNPDRAMLRFTESLCVQCGLCQSTCPEKVITTEPRLDFQAWNTPQRVLKEEEPFSCIACGKPFGTKSSIDRVLAKLGSERHWMFQGANAKRLDVIKMCADCRVEAVVNESFDPHAVPQRPPVMSTEDYLRAREAKKDDPLGS</sequence>
<name>A0A0R3LJP7_9BRAD</name>
<keyword evidence="3" id="KW-0408">Iron</keyword>
<dbReference type="Pfam" id="PF13187">
    <property type="entry name" value="Fer4_9"/>
    <property type="match status" value="1"/>
</dbReference>
<evidence type="ECO:0000256" key="1">
    <source>
        <dbReference type="ARBA" id="ARBA00022485"/>
    </source>
</evidence>
<evidence type="ECO:0000256" key="3">
    <source>
        <dbReference type="ARBA" id="ARBA00023004"/>
    </source>
</evidence>
<reference evidence="7 8" key="1">
    <citation type="submission" date="2014-03" db="EMBL/GenBank/DDBJ databases">
        <title>Bradyrhizobium valentinum sp. nov., isolated from effective nodules of Lupinus mariae-josephae, a lupine endemic of basic-lime soils in Eastern Spain.</title>
        <authorList>
            <person name="Duran D."/>
            <person name="Rey L."/>
            <person name="Navarro A."/>
            <person name="Busquets A."/>
            <person name="Imperial J."/>
            <person name="Ruiz-Argueso T."/>
        </authorList>
    </citation>
    <scope>NUCLEOTIDE SEQUENCE [LARGE SCALE GENOMIC DNA]</scope>
    <source>
        <strain evidence="7 8">PAC68</strain>
    </source>
</reference>
<dbReference type="Gene3D" id="3.30.70.20">
    <property type="match status" value="2"/>
</dbReference>